<dbReference type="PROSITE" id="PS51892">
    <property type="entry name" value="SUBTILASE"/>
    <property type="match status" value="1"/>
</dbReference>
<evidence type="ECO:0000256" key="4">
    <source>
        <dbReference type="ARBA" id="ARBA00022825"/>
    </source>
</evidence>
<name>A0A150GBL5_GONPE</name>
<feature type="region of interest" description="Disordered" evidence="6">
    <location>
        <begin position="547"/>
        <end position="567"/>
    </location>
</feature>
<dbReference type="PANTHER" id="PTHR43806">
    <property type="entry name" value="PEPTIDASE S8"/>
    <property type="match status" value="1"/>
</dbReference>
<feature type="region of interest" description="Disordered" evidence="6">
    <location>
        <begin position="124"/>
        <end position="156"/>
    </location>
</feature>
<dbReference type="SUPFAM" id="SSF52743">
    <property type="entry name" value="Subtilisin-like"/>
    <property type="match status" value="1"/>
</dbReference>
<proteinExistence type="inferred from homology"/>
<dbReference type="EMBL" id="LSYV01000040">
    <property type="protein sequence ID" value="KXZ46955.1"/>
    <property type="molecule type" value="Genomic_DNA"/>
</dbReference>
<organism evidence="8 9">
    <name type="scientific">Gonium pectorale</name>
    <name type="common">Green alga</name>
    <dbReference type="NCBI Taxonomy" id="33097"/>
    <lineage>
        <taxon>Eukaryota</taxon>
        <taxon>Viridiplantae</taxon>
        <taxon>Chlorophyta</taxon>
        <taxon>core chlorophytes</taxon>
        <taxon>Chlorophyceae</taxon>
        <taxon>CS clade</taxon>
        <taxon>Chlamydomonadales</taxon>
        <taxon>Volvocaceae</taxon>
        <taxon>Gonium</taxon>
    </lineage>
</organism>
<feature type="compositionally biased region" description="Low complexity" evidence="6">
    <location>
        <begin position="519"/>
        <end position="531"/>
    </location>
</feature>
<accession>A0A150GBL5</accession>
<keyword evidence="9" id="KW-1185">Reference proteome</keyword>
<dbReference type="InterPro" id="IPR023828">
    <property type="entry name" value="Peptidase_S8_Ser-AS"/>
</dbReference>
<dbReference type="PROSITE" id="PS00137">
    <property type="entry name" value="SUBTILASE_HIS"/>
    <property type="match status" value="1"/>
</dbReference>
<reference evidence="9" key="1">
    <citation type="journal article" date="2016" name="Nat. Commun.">
        <title>The Gonium pectorale genome demonstrates co-option of cell cycle regulation during the evolution of multicellularity.</title>
        <authorList>
            <person name="Hanschen E.R."/>
            <person name="Marriage T.N."/>
            <person name="Ferris P.J."/>
            <person name="Hamaji T."/>
            <person name="Toyoda A."/>
            <person name="Fujiyama A."/>
            <person name="Neme R."/>
            <person name="Noguchi H."/>
            <person name="Minakuchi Y."/>
            <person name="Suzuki M."/>
            <person name="Kawai-Toyooka H."/>
            <person name="Smith D.R."/>
            <person name="Sparks H."/>
            <person name="Anderson J."/>
            <person name="Bakaric R."/>
            <person name="Luria V."/>
            <person name="Karger A."/>
            <person name="Kirschner M.W."/>
            <person name="Durand P.M."/>
            <person name="Michod R.E."/>
            <person name="Nozaki H."/>
            <person name="Olson B.J."/>
        </authorList>
    </citation>
    <scope>NUCLEOTIDE SEQUENCE [LARGE SCALE GENOMIC DNA]</scope>
    <source>
        <strain evidence="9">NIES-2863</strain>
    </source>
</reference>
<evidence type="ECO:0000256" key="6">
    <source>
        <dbReference type="SAM" id="MobiDB-lite"/>
    </source>
</evidence>
<evidence type="ECO:0000256" key="1">
    <source>
        <dbReference type="ARBA" id="ARBA00011073"/>
    </source>
</evidence>
<keyword evidence="2 5" id="KW-0645">Protease</keyword>
<feature type="region of interest" description="Disordered" evidence="6">
    <location>
        <begin position="512"/>
        <end position="531"/>
    </location>
</feature>
<dbReference type="GO" id="GO:0008240">
    <property type="term" value="F:tripeptidyl-peptidase activity"/>
    <property type="evidence" value="ECO:0007669"/>
    <property type="project" value="TreeGrafter"/>
</dbReference>
<dbReference type="PANTHER" id="PTHR43806:SF14">
    <property type="entry name" value="TRIPEPTIDYL-PEPTIDASE 2"/>
    <property type="match status" value="1"/>
</dbReference>
<dbReference type="InterPro" id="IPR015500">
    <property type="entry name" value="Peptidase_S8_subtilisin-rel"/>
</dbReference>
<feature type="domain" description="Peptidase S8/S53" evidence="7">
    <location>
        <begin position="193"/>
        <end position="470"/>
    </location>
</feature>
<dbReference type="Gene3D" id="3.40.50.200">
    <property type="entry name" value="Peptidase S8/S53 domain"/>
    <property type="match status" value="1"/>
</dbReference>
<dbReference type="GO" id="GO:0004252">
    <property type="term" value="F:serine-type endopeptidase activity"/>
    <property type="evidence" value="ECO:0007669"/>
    <property type="project" value="UniProtKB-UniRule"/>
</dbReference>
<dbReference type="InterPro" id="IPR034193">
    <property type="entry name" value="PCSK9_ProteinaseK-like"/>
</dbReference>
<feature type="active site" description="Charge relay system" evidence="5">
    <location>
        <position position="202"/>
    </location>
</feature>
<dbReference type="InterPro" id="IPR000209">
    <property type="entry name" value="Peptidase_S8/S53_dom"/>
</dbReference>
<dbReference type="Proteomes" id="UP000075714">
    <property type="component" value="Unassembled WGS sequence"/>
</dbReference>
<dbReference type="STRING" id="33097.A0A150GBL5"/>
<dbReference type="GO" id="GO:0006508">
    <property type="term" value="P:proteolysis"/>
    <property type="evidence" value="ECO:0007669"/>
    <property type="project" value="UniProtKB-KW"/>
</dbReference>
<feature type="active site" description="Charge relay system" evidence="5">
    <location>
        <position position="260"/>
    </location>
</feature>
<comment type="caution">
    <text evidence="8">The sequence shown here is derived from an EMBL/GenBank/DDBJ whole genome shotgun (WGS) entry which is preliminary data.</text>
</comment>
<keyword evidence="3 5" id="KW-0378">Hydrolase</keyword>
<dbReference type="AlphaFoldDB" id="A0A150GBL5"/>
<dbReference type="PROSITE" id="PS00138">
    <property type="entry name" value="SUBTILASE_SER"/>
    <property type="match status" value="1"/>
</dbReference>
<dbReference type="Pfam" id="PF00082">
    <property type="entry name" value="Peptidase_S8"/>
    <property type="match status" value="1"/>
</dbReference>
<dbReference type="CDD" id="cd04077">
    <property type="entry name" value="Peptidases_S8_PCSK9_ProteinaseK_like"/>
    <property type="match status" value="1"/>
</dbReference>
<feature type="region of interest" description="Disordered" evidence="6">
    <location>
        <begin position="1"/>
        <end position="39"/>
    </location>
</feature>
<dbReference type="InterPro" id="IPR036852">
    <property type="entry name" value="Peptidase_S8/S53_dom_sf"/>
</dbReference>
<evidence type="ECO:0000256" key="3">
    <source>
        <dbReference type="ARBA" id="ARBA00022801"/>
    </source>
</evidence>
<dbReference type="InterPro" id="IPR022398">
    <property type="entry name" value="Peptidase_S8_His-AS"/>
</dbReference>
<feature type="active site" description="Charge relay system" evidence="5">
    <location>
        <position position="434"/>
    </location>
</feature>
<feature type="compositionally biased region" description="Basic and acidic residues" evidence="6">
    <location>
        <begin position="129"/>
        <end position="144"/>
    </location>
</feature>
<evidence type="ECO:0000313" key="9">
    <source>
        <dbReference type="Proteomes" id="UP000075714"/>
    </source>
</evidence>
<evidence type="ECO:0000313" key="8">
    <source>
        <dbReference type="EMBL" id="KXZ46955.1"/>
    </source>
</evidence>
<gene>
    <name evidence="8" type="ORF">GPECTOR_39g449</name>
</gene>
<keyword evidence="4 5" id="KW-0720">Serine protease</keyword>
<dbReference type="OrthoDB" id="206201at2759"/>
<evidence type="ECO:0000259" key="7">
    <source>
        <dbReference type="Pfam" id="PF00082"/>
    </source>
</evidence>
<evidence type="ECO:0000256" key="2">
    <source>
        <dbReference type="ARBA" id="ARBA00022670"/>
    </source>
</evidence>
<comment type="similarity">
    <text evidence="1 5">Belongs to the peptidase S8 family.</text>
</comment>
<protein>
    <recommendedName>
        <fullName evidence="7">Peptidase S8/S53 domain-containing protein</fullName>
    </recommendedName>
</protein>
<feature type="compositionally biased region" description="Gly residues" evidence="6">
    <location>
        <begin position="27"/>
        <end position="36"/>
    </location>
</feature>
<dbReference type="PRINTS" id="PR00723">
    <property type="entry name" value="SUBTILISIN"/>
</dbReference>
<evidence type="ECO:0000256" key="5">
    <source>
        <dbReference type="PROSITE-ProRule" id="PRU01240"/>
    </source>
</evidence>
<dbReference type="InterPro" id="IPR050131">
    <property type="entry name" value="Peptidase_S8_subtilisin-like"/>
</dbReference>
<dbReference type="GO" id="GO:0005829">
    <property type="term" value="C:cytosol"/>
    <property type="evidence" value="ECO:0007669"/>
    <property type="project" value="TreeGrafter"/>
</dbReference>
<sequence length="567" mass="57717">MDRGAATASGGEKRANARKGGWYAPSAGGGGGGSGDDGIFAAAATTGEVRTGPPSYRVDAGSAQSVSADRQEWLWEAVGHAALERLAAAEAVAVSAVAVAAAEEEGEDEEGFVGAGNMAQMAPQVEPTSSHHPDPASVDVREHPGASSARLRSVGPKRDPLDRALWHLDRIDQRGLPLDGAYAFGSDRTLGTGAGVTLYSLDSGVFAEHNEFQPWPDDEDGGGGGQQHVEAAARARPRGRVQYGYDFVDDDDVAEDCDGHGTHVASTAVGRSVGVARGSRLVAVRVLDCGGSGTIANTVAGLEWVARNAKAPAVALMSLGVPAGNWSTVLAEGVRKLIRQYGIPVVVASGNAALDSCTVVPANVPEALTVAASNLENKFGPDPRVGRELIYQWANTGACVDIFAPGVEVFGACGGASRCPQVTRGSYTWASGTSMAVPAVAAVAALYLEMHPAARPDQVSEALLAAATRGALRDGRMLPNTPNRLLYSRFPEMLPSDVPAGDERLAAVSAAGGPDAQLGGEQQADGASAAAAGAGAAATVGALEPLREPVNATVVGGGSAVPAQRDR</sequence>